<evidence type="ECO:0000256" key="5">
    <source>
        <dbReference type="ARBA" id="ARBA00022777"/>
    </source>
</evidence>
<organism evidence="9 10">
    <name type="scientific">Uabimicrobium amorphum</name>
    <dbReference type="NCBI Taxonomy" id="2596890"/>
    <lineage>
        <taxon>Bacteria</taxon>
        <taxon>Pseudomonadati</taxon>
        <taxon>Planctomycetota</taxon>
        <taxon>Candidatus Uabimicrobiia</taxon>
        <taxon>Candidatus Uabimicrobiales</taxon>
        <taxon>Candidatus Uabimicrobiaceae</taxon>
        <taxon>Candidatus Uabimicrobium</taxon>
    </lineage>
</organism>
<dbReference type="Proteomes" id="UP000326354">
    <property type="component" value="Chromosome"/>
</dbReference>
<evidence type="ECO:0000313" key="9">
    <source>
        <dbReference type="EMBL" id="BBM82697.1"/>
    </source>
</evidence>
<dbReference type="Pfam" id="PF00069">
    <property type="entry name" value="Pkinase"/>
    <property type="match status" value="1"/>
</dbReference>
<dbReference type="SUPFAM" id="SSF56112">
    <property type="entry name" value="Protein kinase-like (PK-like)"/>
    <property type="match status" value="1"/>
</dbReference>
<accession>A0A5S9IJI0</accession>
<evidence type="ECO:0000313" key="10">
    <source>
        <dbReference type="Proteomes" id="UP000326354"/>
    </source>
</evidence>
<dbReference type="InterPro" id="IPR008271">
    <property type="entry name" value="Ser/Thr_kinase_AS"/>
</dbReference>
<protein>
    <recommendedName>
        <fullName evidence="1">non-specific serine/threonine protein kinase</fullName>
        <ecNumber evidence="1">2.7.11.1</ecNumber>
    </recommendedName>
</protein>
<sequence length="503" mass="56854">MPYRIGDYEVVEKIGSGAMGDVFKGRDIKNDNLVAIKILSDDLSGNPRAVDRFKREIRQTIQLNHPNIISACAAGEFKGRLYYVMEFIDGTTVKKKIITNGSYEEQKALEIILQIASALEYAAKFGIIHRDIKPDNIMITVDSKAKLCDLGLAKSTESDNKLTVMGTVLGTPHYMSPEQAQGEDNLDERSDIFSLGATFYHMLTGSPPFDGPDPITIMTRLLESSPPHIQERNPKVSNETCQVVDMMMKKNKNERYQSFAELVKDLKKRISEPVKKRVIPAKFYECYVPSQSDVLLGQIAVHNKVTVPAKMEACLNRQENLYLMGVELDISDIMVEQKIISNQQRSLLHKAKIQFLLDRFDECFFKSCESNNLLSPIEINEAKTFKASGHKGVGAFLLSQGKISEDKRQKIHANIKMLLMSEEGKMVLKCALDNKVLTQTQIERTSRIYSNTIVMGKYRSVGQILVEKEYLHANDFQALLRGVRRSMITGQPATKYIQEKRIL</sequence>
<proteinExistence type="predicted"/>
<dbReference type="KEGG" id="uam:UABAM_01040"/>
<evidence type="ECO:0000259" key="8">
    <source>
        <dbReference type="PROSITE" id="PS50011"/>
    </source>
</evidence>
<dbReference type="GO" id="GO:0005524">
    <property type="term" value="F:ATP binding"/>
    <property type="evidence" value="ECO:0007669"/>
    <property type="project" value="UniProtKB-UniRule"/>
</dbReference>
<dbReference type="CDD" id="cd14014">
    <property type="entry name" value="STKc_PknB_like"/>
    <property type="match status" value="1"/>
</dbReference>
<evidence type="ECO:0000256" key="6">
    <source>
        <dbReference type="ARBA" id="ARBA00022840"/>
    </source>
</evidence>
<keyword evidence="4 7" id="KW-0547">Nucleotide-binding</keyword>
<dbReference type="Gene3D" id="1.10.510.10">
    <property type="entry name" value="Transferase(Phosphotransferase) domain 1"/>
    <property type="match status" value="1"/>
</dbReference>
<name>A0A5S9IJI0_UABAM</name>
<dbReference type="OrthoDB" id="6111975at2"/>
<keyword evidence="10" id="KW-1185">Reference proteome</keyword>
<feature type="binding site" evidence="7">
    <location>
        <position position="37"/>
    </location>
    <ligand>
        <name>ATP</name>
        <dbReference type="ChEBI" id="CHEBI:30616"/>
    </ligand>
</feature>
<dbReference type="PROSITE" id="PS00108">
    <property type="entry name" value="PROTEIN_KINASE_ST"/>
    <property type="match status" value="1"/>
</dbReference>
<dbReference type="InterPro" id="IPR017441">
    <property type="entry name" value="Protein_kinase_ATP_BS"/>
</dbReference>
<evidence type="ECO:0000256" key="3">
    <source>
        <dbReference type="ARBA" id="ARBA00022679"/>
    </source>
</evidence>
<evidence type="ECO:0000256" key="2">
    <source>
        <dbReference type="ARBA" id="ARBA00022527"/>
    </source>
</evidence>
<keyword evidence="3" id="KW-0808">Transferase</keyword>
<dbReference type="EC" id="2.7.11.1" evidence="1"/>
<dbReference type="PROSITE" id="PS00107">
    <property type="entry name" value="PROTEIN_KINASE_ATP"/>
    <property type="match status" value="1"/>
</dbReference>
<evidence type="ECO:0000256" key="7">
    <source>
        <dbReference type="PROSITE-ProRule" id="PRU10141"/>
    </source>
</evidence>
<keyword evidence="6 7" id="KW-0067">ATP-binding</keyword>
<dbReference type="SMART" id="SM00220">
    <property type="entry name" value="S_TKc"/>
    <property type="match status" value="1"/>
</dbReference>
<gene>
    <name evidence="9" type="ORF">UABAM_01040</name>
</gene>
<evidence type="ECO:0000256" key="4">
    <source>
        <dbReference type="ARBA" id="ARBA00022741"/>
    </source>
</evidence>
<dbReference type="PROSITE" id="PS50011">
    <property type="entry name" value="PROTEIN_KINASE_DOM"/>
    <property type="match status" value="1"/>
</dbReference>
<keyword evidence="2 9" id="KW-0723">Serine/threonine-protein kinase</keyword>
<dbReference type="EMBL" id="AP019860">
    <property type="protein sequence ID" value="BBM82697.1"/>
    <property type="molecule type" value="Genomic_DNA"/>
</dbReference>
<dbReference type="InterPro" id="IPR011009">
    <property type="entry name" value="Kinase-like_dom_sf"/>
</dbReference>
<dbReference type="PANTHER" id="PTHR43289:SF6">
    <property type="entry name" value="SERINE_THREONINE-PROTEIN KINASE NEKL-3"/>
    <property type="match status" value="1"/>
</dbReference>
<dbReference type="FunFam" id="1.10.510.10:FF:000021">
    <property type="entry name" value="Serine/threonine protein kinase"/>
    <property type="match status" value="1"/>
</dbReference>
<dbReference type="GO" id="GO:0004674">
    <property type="term" value="F:protein serine/threonine kinase activity"/>
    <property type="evidence" value="ECO:0007669"/>
    <property type="project" value="UniProtKB-KW"/>
</dbReference>
<dbReference type="InterPro" id="IPR000719">
    <property type="entry name" value="Prot_kinase_dom"/>
</dbReference>
<feature type="domain" description="Protein kinase" evidence="8">
    <location>
        <begin position="8"/>
        <end position="270"/>
    </location>
</feature>
<dbReference type="AlphaFoldDB" id="A0A5S9IJI0"/>
<evidence type="ECO:0000256" key="1">
    <source>
        <dbReference type="ARBA" id="ARBA00012513"/>
    </source>
</evidence>
<dbReference type="RefSeq" id="WP_151966933.1">
    <property type="nucleotide sequence ID" value="NZ_AP019860.1"/>
</dbReference>
<dbReference type="Gene3D" id="3.30.200.20">
    <property type="entry name" value="Phosphorylase Kinase, domain 1"/>
    <property type="match status" value="1"/>
</dbReference>
<dbReference type="PANTHER" id="PTHR43289">
    <property type="entry name" value="MITOGEN-ACTIVATED PROTEIN KINASE KINASE KINASE 20-RELATED"/>
    <property type="match status" value="1"/>
</dbReference>
<keyword evidence="5 9" id="KW-0418">Kinase</keyword>
<reference evidence="9 10" key="1">
    <citation type="submission" date="2019-08" db="EMBL/GenBank/DDBJ databases">
        <title>Complete genome sequence of Candidatus Uab amorphum.</title>
        <authorList>
            <person name="Shiratori T."/>
            <person name="Suzuki S."/>
            <person name="Kakizawa Y."/>
            <person name="Ishida K."/>
        </authorList>
    </citation>
    <scope>NUCLEOTIDE SEQUENCE [LARGE SCALE GENOMIC DNA]</scope>
    <source>
        <strain evidence="9 10">SRT547</strain>
    </source>
</reference>